<organism evidence="1 2">
    <name type="scientific">Methylacidiphilum kamchatkense Kam1</name>
    <dbReference type="NCBI Taxonomy" id="1202785"/>
    <lineage>
        <taxon>Bacteria</taxon>
        <taxon>Pseudomonadati</taxon>
        <taxon>Verrucomicrobiota</taxon>
        <taxon>Methylacidiphilae</taxon>
        <taxon>Methylacidiphilales</taxon>
        <taxon>Methylacidiphilaceae</taxon>
        <taxon>Methylacidiphilum (ex Ratnadevi et al. 2023)</taxon>
    </lineage>
</organism>
<accession>A0A516TN87</accession>
<dbReference type="EMBL" id="CP037899">
    <property type="protein sequence ID" value="QDQ42654.1"/>
    <property type="molecule type" value="Genomic_DNA"/>
</dbReference>
<sequence>MERTVKAEKLFCSFSAFMTKIQRLALHLICIIVLLLKRRTKAVFYHLRGIARVFSQEK</sequence>
<dbReference type="KEGG" id="mkc:kam1_1432"/>
<proteinExistence type="predicted"/>
<dbReference type="RefSeq" id="WP_161792017.1">
    <property type="nucleotide sequence ID" value="NZ_CP037899.1"/>
</dbReference>
<dbReference type="AlphaFoldDB" id="A0A516TN87"/>
<name>A0A516TN87_9BACT</name>
<evidence type="ECO:0000313" key="2">
    <source>
        <dbReference type="Proteomes" id="UP000315925"/>
    </source>
</evidence>
<reference evidence="2" key="1">
    <citation type="submission" date="2019-03" db="EMBL/GenBank/DDBJ databases">
        <title>Complete genome of Methylacidiphilum kamchatkense Kam1.</title>
        <authorList>
            <person name="Kruse T."/>
            <person name="Murarilal Ratnadevi C."/>
            <person name="Erikstad H.-A."/>
            <person name="Birkeland N.-K."/>
        </authorList>
    </citation>
    <scope>NUCLEOTIDE SEQUENCE [LARGE SCALE GENOMIC DNA]</scope>
    <source>
        <strain evidence="2">kam1</strain>
    </source>
</reference>
<protein>
    <submittedName>
        <fullName evidence="1">Uncharacterized protein</fullName>
    </submittedName>
</protein>
<dbReference type="OrthoDB" id="9884998at2"/>
<evidence type="ECO:0000313" key="1">
    <source>
        <dbReference type="EMBL" id="QDQ42654.1"/>
    </source>
</evidence>
<dbReference type="Proteomes" id="UP000315925">
    <property type="component" value="Chromosome"/>
</dbReference>
<gene>
    <name evidence="1" type="ORF">kam1_1432</name>
</gene>